<evidence type="ECO:0000313" key="1">
    <source>
        <dbReference type="EMBL" id="OAG16759.1"/>
    </source>
</evidence>
<proteinExistence type="predicted"/>
<reference evidence="1 2" key="1">
    <citation type="submission" date="2016-05" db="EMBL/GenBank/DDBJ databases">
        <title>Comparative analysis of secretome profiles of manganese(II)-oxidizing ascomycete fungi.</title>
        <authorList>
            <consortium name="DOE Joint Genome Institute"/>
            <person name="Zeiner C.A."/>
            <person name="Purvine S.O."/>
            <person name="Zink E.M."/>
            <person name="Wu S."/>
            <person name="Pasa-Tolic L."/>
            <person name="Chaput D.L."/>
            <person name="Haridas S."/>
            <person name="Grigoriev I.V."/>
            <person name="Santelli C.M."/>
            <person name="Hansel C.M."/>
        </authorList>
    </citation>
    <scope>NUCLEOTIDE SEQUENCE [LARGE SCALE GENOMIC DNA]</scope>
    <source>
        <strain evidence="1 2">SRC1lrK2f</strain>
    </source>
</reference>
<gene>
    <name evidence="1" type="ORF">CC77DRAFT_339525</name>
</gene>
<protein>
    <submittedName>
        <fullName evidence="1">Uncharacterized protein</fullName>
    </submittedName>
</protein>
<dbReference type="OMA" id="DMRRIRT"/>
<dbReference type="Proteomes" id="UP000077248">
    <property type="component" value="Unassembled WGS sequence"/>
</dbReference>
<accession>A0A177DDA2</accession>
<sequence length="573" mass="67160">MLRILDRLRPKRKRLHRFANLSPEILNLIIELLCSDGKHHILNVCLVSRGLYIFAVFYLYRNITLDFSRASHSRLLQRLSAPRCRLAERIRTIVIVDTAKQDILQWDDLCVMFSRLTYLQEFTWIGPLRMPYFLLELLASRHPKARLNITAWKPTTTFRSNFARINGYVMVHPAGLQLNKFVYRYDGAQRLSPDFKKNLLMSLKDKATLSGLTIINCTSSEVNAFPEMLDLFRNSSFRCTEKLVLHTSIFTCRELSVWASRGEWDRLTFLHLQHASLLHHFIGKTPHLKHLSFQFDHRMNTSETGTQLVTILMSNPLPELRRISYGIYGQHLVPPPLIRCAPWDILPIYPEIRELYLTREWDWPRGITSLYAPTADDMRRIRTLCPILLRLRLTIDVPGERSSFALVVEELARFQEPIDLVLHLRLPYKHSKSYQNYCMRCKKVFLLIVLRRKLLKLPCEKPFQICFQALRIDQESPGTWVNSECTVWLNSAGWLASSGCNVNKREKLDRMSTIDLEEMSKEQSRLERYRDSKGYRQELKRRERSLGTKFGFSEDFTLHNLWGLDGELETNSA</sequence>
<dbReference type="AlphaFoldDB" id="A0A177DDA2"/>
<dbReference type="EMBL" id="KV441488">
    <property type="protein sequence ID" value="OAG16759.1"/>
    <property type="molecule type" value="Genomic_DNA"/>
</dbReference>
<dbReference type="VEuPathDB" id="FungiDB:CC77DRAFT_339525"/>
<keyword evidence="2" id="KW-1185">Reference proteome</keyword>
<dbReference type="KEGG" id="aalt:CC77DRAFT_339525"/>
<evidence type="ECO:0000313" key="2">
    <source>
        <dbReference type="Proteomes" id="UP000077248"/>
    </source>
</evidence>
<name>A0A177DDA2_ALTAL</name>
<dbReference type="RefSeq" id="XP_018382180.1">
    <property type="nucleotide sequence ID" value="XM_018531327.1"/>
</dbReference>
<dbReference type="GeneID" id="29116921"/>
<organism evidence="1 2">
    <name type="scientific">Alternaria alternata</name>
    <name type="common">Alternaria rot fungus</name>
    <name type="synonym">Torula alternata</name>
    <dbReference type="NCBI Taxonomy" id="5599"/>
    <lineage>
        <taxon>Eukaryota</taxon>
        <taxon>Fungi</taxon>
        <taxon>Dikarya</taxon>
        <taxon>Ascomycota</taxon>
        <taxon>Pezizomycotina</taxon>
        <taxon>Dothideomycetes</taxon>
        <taxon>Pleosporomycetidae</taxon>
        <taxon>Pleosporales</taxon>
        <taxon>Pleosporineae</taxon>
        <taxon>Pleosporaceae</taxon>
        <taxon>Alternaria</taxon>
        <taxon>Alternaria sect. Alternaria</taxon>
        <taxon>Alternaria alternata complex</taxon>
    </lineage>
</organism>